<dbReference type="Gene3D" id="3.40.630.40">
    <property type="entry name" value="Zn-dependent exopeptidases"/>
    <property type="match status" value="1"/>
</dbReference>
<protein>
    <submittedName>
        <fullName evidence="5">N-acetylmuramoyl-L-alanine amidase</fullName>
        <ecNumber evidence="5">3.5.1.28</ecNumber>
    </submittedName>
</protein>
<feature type="domain" description="SH3b" evidence="4">
    <location>
        <begin position="276"/>
        <end position="344"/>
    </location>
</feature>
<dbReference type="SMART" id="SM00646">
    <property type="entry name" value="Ami_3"/>
    <property type="match status" value="1"/>
</dbReference>
<keyword evidence="2" id="KW-0961">Cell wall biogenesis/degradation</keyword>
<dbReference type="SMART" id="SM00287">
    <property type="entry name" value="SH3b"/>
    <property type="match status" value="5"/>
</dbReference>
<dbReference type="SUPFAM" id="SSF53187">
    <property type="entry name" value="Zn-dependent exopeptidases"/>
    <property type="match status" value="1"/>
</dbReference>
<dbReference type="EC" id="3.5.1.28" evidence="5"/>
<dbReference type="Pfam" id="PF08239">
    <property type="entry name" value="SH3_3"/>
    <property type="match status" value="5"/>
</dbReference>
<evidence type="ECO:0000313" key="5">
    <source>
        <dbReference type="EMBL" id="MBP2241966.1"/>
    </source>
</evidence>
<gene>
    <name evidence="5" type="ORF">J2Z40_002539</name>
</gene>
<evidence type="ECO:0000256" key="3">
    <source>
        <dbReference type="SAM" id="SignalP"/>
    </source>
</evidence>
<keyword evidence="6" id="KW-1185">Reference proteome</keyword>
<dbReference type="EMBL" id="JAGIKZ010000014">
    <property type="protein sequence ID" value="MBP2241966.1"/>
    <property type="molecule type" value="Genomic_DNA"/>
</dbReference>
<reference evidence="5 6" key="1">
    <citation type="submission" date="2021-03" db="EMBL/GenBank/DDBJ databases">
        <title>Genomic Encyclopedia of Type Strains, Phase IV (KMG-IV): sequencing the most valuable type-strain genomes for metagenomic binning, comparative biology and taxonomic classification.</title>
        <authorList>
            <person name="Goeker M."/>
        </authorList>
    </citation>
    <scope>NUCLEOTIDE SEQUENCE [LARGE SCALE GENOMIC DNA]</scope>
    <source>
        <strain evidence="5 6">DSM 26675</strain>
    </source>
</reference>
<dbReference type="InterPro" id="IPR050695">
    <property type="entry name" value="N-acetylmuramoyl_amidase_3"/>
</dbReference>
<proteinExistence type="predicted"/>
<feature type="chain" id="PRO_5045875183" evidence="3">
    <location>
        <begin position="23"/>
        <end position="702"/>
    </location>
</feature>
<feature type="domain" description="SH3b" evidence="4">
    <location>
        <begin position="350"/>
        <end position="418"/>
    </location>
</feature>
<keyword evidence="3" id="KW-0732">Signal</keyword>
<dbReference type="PANTHER" id="PTHR30404">
    <property type="entry name" value="N-ACETYLMURAMOYL-L-ALANINE AMIDASE"/>
    <property type="match status" value="1"/>
</dbReference>
<evidence type="ECO:0000313" key="6">
    <source>
        <dbReference type="Proteomes" id="UP001519293"/>
    </source>
</evidence>
<name>A0ABS4RGE3_9BACI</name>
<feature type="signal peptide" evidence="3">
    <location>
        <begin position="1"/>
        <end position="22"/>
    </location>
</feature>
<accession>A0ABS4RGE3</accession>
<feature type="domain" description="SH3b" evidence="4">
    <location>
        <begin position="204"/>
        <end position="273"/>
    </location>
</feature>
<dbReference type="InterPro" id="IPR003646">
    <property type="entry name" value="SH3-like_bac-type"/>
</dbReference>
<dbReference type="GO" id="GO:0008745">
    <property type="term" value="F:N-acetylmuramoyl-L-alanine amidase activity"/>
    <property type="evidence" value="ECO:0007669"/>
    <property type="project" value="UniProtKB-EC"/>
</dbReference>
<dbReference type="InterPro" id="IPR002508">
    <property type="entry name" value="MurNAc-LAA_cat"/>
</dbReference>
<evidence type="ECO:0000256" key="1">
    <source>
        <dbReference type="ARBA" id="ARBA00022801"/>
    </source>
</evidence>
<dbReference type="PROSITE" id="PS51781">
    <property type="entry name" value="SH3B"/>
    <property type="match status" value="4"/>
</dbReference>
<dbReference type="PANTHER" id="PTHR30404:SF0">
    <property type="entry name" value="N-ACETYLMURAMOYL-L-ALANINE AMIDASE AMIC"/>
    <property type="match status" value="1"/>
</dbReference>
<organism evidence="5 6">
    <name type="scientific">Cytobacillus eiseniae</name>
    <dbReference type="NCBI Taxonomy" id="762947"/>
    <lineage>
        <taxon>Bacteria</taxon>
        <taxon>Bacillati</taxon>
        <taxon>Bacillota</taxon>
        <taxon>Bacilli</taxon>
        <taxon>Bacillales</taxon>
        <taxon>Bacillaceae</taxon>
        <taxon>Cytobacillus</taxon>
    </lineage>
</organism>
<sequence>MKKLIASSVLATAALFPAIVQAESLDTPASTLLVEQTNSSLIQTGKNALISENNVNIRKGATTSYQVVTKLSKNTVVKVIDSFTNSLGERWYRIEHGSIKGWVIQDYVAPSDDYKPAPPSTEAKTVYTAKAPVRKGATESYAIVSYVYQNQKVTIIDTFKNAAGETWYRADLGSVKGWIHEDAFDSTANPPSPPSSETPNLPEVGSYVFSGQNGLDVRKGATTSYASVYKLSNNQKIQVIDHFTHADGTAWLRVEVNASIKGWVPADAISTSESLNLDLYVTADVANLRSGPSTSTSVIDQTTKGTQLTAIKSEKGTDGNLWYQVLTSSNQLAWISETIVSTKAAGYAVNSKYTVTTSNTNLRSGATTSYKVVEVLKKNTVITILGEFNNTLGQQWINIMSSSGKKGWVLSSDMASFQLVSKKLLSPTVTTSNGEQFLNWQKASNFSVSYTTLSSNRLKLTGGITDVDLPTGTIPGVKSVETFTSGAEKSIVITFEPGYSFTMRDYNDKLSIKIVPFGLKGKTIIIDAGHGGKDPGAVGPTGIKEKDVVLATALALKEEIERFGATVVLTRSTDVFLELSERTAIANNSNGDAFISVHADSFSASSNGSTTYYNSTVNFNGPRSKTLGSAIQKSMVSSLNTYNRGVKEQNFYVNRMNQLPSVLVELAFISNPNEEKLLNNSEFRKKAAVGITNGLEEYFNSF</sequence>
<dbReference type="RefSeq" id="WP_066397867.1">
    <property type="nucleotide sequence ID" value="NZ_JAGIKZ010000014.1"/>
</dbReference>
<evidence type="ECO:0000256" key="2">
    <source>
        <dbReference type="ARBA" id="ARBA00023316"/>
    </source>
</evidence>
<dbReference type="Pfam" id="PF01520">
    <property type="entry name" value="Amidase_3"/>
    <property type="match status" value="1"/>
</dbReference>
<dbReference type="Gene3D" id="2.30.30.40">
    <property type="entry name" value="SH3 Domains"/>
    <property type="match status" value="5"/>
</dbReference>
<dbReference type="Proteomes" id="UP001519293">
    <property type="component" value="Unassembled WGS sequence"/>
</dbReference>
<keyword evidence="1 5" id="KW-0378">Hydrolase</keyword>
<feature type="domain" description="SH3b" evidence="4">
    <location>
        <begin position="45"/>
        <end position="112"/>
    </location>
</feature>
<evidence type="ECO:0000259" key="4">
    <source>
        <dbReference type="PROSITE" id="PS51781"/>
    </source>
</evidence>
<comment type="caution">
    <text evidence="5">The sequence shown here is derived from an EMBL/GenBank/DDBJ whole genome shotgun (WGS) entry which is preliminary data.</text>
</comment>
<dbReference type="CDD" id="cd02696">
    <property type="entry name" value="MurNAc-LAA"/>
    <property type="match status" value="1"/>
</dbReference>